<reference evidence="2 3" key="1">
    <citation type="submission" date="2018-09" db="EMBL/GenBank/DDBJ databases">
        <title>Paenibacillus SK2017-BO5.</title>
        <authorList>
            <person name="Piskunova J.V."/>
            <person name="Dubiley S.A."/>
            <person name="Severinov K.V."/>
        </authorList>
    </citation>
    <scope>NUCLEOTIDE SEQUENCE [LARGE SCALE GENOMIC DNA]</scope>
    <source>
        <strain evidence="2 3">BO5</strain>
    </source>
</reference>
<keyword evidence="1" id="KW-0472">Membrane</keyword>
<keyword evidence="1" id="KW-1133">Transmembrane helix</keyword>
<sequence length="77" mass="9693">MRNQVANQADWWRSKRYFDDLAREYFLSEKKKDESEIRIKNGFQKYIYKIFQFVYNSINFLGLFIRLIVYETRRHEK</sequence>
<evidence type="ECO:0000256" key="1">
    <source>
        <dbReference type="SAM" id="Phobius"/>
    </source>
</evidence>
<protein>
    <submittedName>
        <fullName evidence="2">Uncharacterized protein</fullName>
    </submittedName>
</protein>
<dbReference type="Proteomes" id="UP000266177">
    <property type="component" value="Unassembled WGS sequence"/>
</dbReference>
<accession>A0A3A3GKR9</accession>
<evidence type="ECO:0000313" key="2">
    <source>
        <dbReference type="EMBL" id="RJG25588.1"/>
    </source>
</evidence>
<evidence type="ECO:0000313" key="3">
    <source>
        <dbReference type="Proteomes" id="UP000266177"/>
    </source>
</evidence>
<organism evidence="2 3">
    <name type="scientific">Paenibacillus thiaminolyticus</name>
    <name type="common">Bacillus thiaminolyticus</name>
    <dbReference type="NCBI Taxonomy" id="49283"/>
    <lineage>
        <taxon>Bacteria</taxon>
        <taxon>Bacillati</taxon>
        <taxon>Bacillota</taxon>
        <taxon>Bacilli</taxon>
        <taxon>Bacillales</taxon>
        <taxon>Paenibacillaceae</taxon>
        <taxon>Paenibacillus</taxon>
    </lineage>
</organism>
<proteinExistence type="predicted"/>
<gene>
    <name evidence="2" type="ORF">DQX05_05745</name>
</gene>
<dbReference type="AlphaFoldDB" id="A0A3A3GKR9"/>
<keyword evidence="1" id="KW-0812">Transmembrane</keyword>
<dbReference type="EMBL" id="QYZD01000003">
    <property type="protein sequence ID" value="RJG25588.1"/>
    <property type="molecule type" value="Genomic_DNA"/>
</dbReference>
<name>A0A3A3GKR9_PANTH</name>
<comment type="caution">
    <text evidence="2">The sequence shown here is derived from an EMBL/GenBank/DDBJ whole genome shotgun (WGS) entry which is preliminary data.</text>
</comment>
<feature type="transmembrane region" description="Helical" evidence="1">
    <location>
        <begin position="50"/>
        <end position="69"/>
    </location>
</feature>